<dbReference type="AlphaFoldDB" id="A0A1R3GH50"/>
<organism evidence="1 2">
    <name type="scientific">Corchorus capsularis</name>
    <name type="common">Jute</name>
    <dbReference type="NCBI Taxonomy" id="210143"/>
    <lineage>
        <taxon>Eukaryota</taxon>
        <taxon>Viridiplantae</taxon>
        <taxon>Streptophyta</taxon>
        <taxon>Embryophyta</taxon>
        <taxon>Tracheophyta</taxon>
        <taxon>Spermatophyta</taxon>
        <taxon>Magnoliopsida</taxon>
        <taxon>eudicotyledons</taxon>
        <taxon>Gunneridae</taxon>
        <taxon>Pentapetalae</taxon>
        <taxon>rosids</taxon>
        <taxon>malvids</taxon>
        <taxon>Malvales</taxon>
        <taxon>Malvaceae</taxon>
        <taxon>Grewioideae</taxon>
        <taxon>Apeibeae</taxon>
        <taxon>Corchorus</taxon>
    </lineage>
</organism>
<accession>A0A1R3GH50</accession>
<gene>
    <name evidence="1" type="ORF">CCACVL1_25786</name>
</gene>
<protein>
    <submittedName>
        <fullName evidence="1">Uncharacterized protein</fullName>
    </submittedName>
</protein>
<proteinExistence type="predicted"/>
<evidence type="ECO:0000313" key="2">
    <source>
        <dbReference type="Proteomes" id="UP000188268"/>
    </source>
</evidence>
<comment type="caution">
    <text evidence="1">The sequence shown here is derived from an EMBL/GenBank/DDBJ whole genome shotgun (WGS) entry which is preliminary data.</text>
</comment>
<dbReference type="Proteomes" id="UP000188268">
    <property type="component" value="Unassembled WGS sequence"/>
</dbReference>
<keyword evidence="2" id="KW-1185">Reference proteome</keyword>
<sequence>MELRDDKVQYMCACSLSEEHHMSAHKKSWNQVQILKMYHMEPGDKFSHMHANHTAWSCHRAQNRVDNLQSDNHERMNDHRPAVLSMGVDMKEEVYHKAMEEGLRFFHMHMSNQ</sequence>
<dbReference type="Gramene" id="OMO57402">
    <property type="protein sequence ID" value="OMO57402"/>
    <property type="gene ID" value="CCACVL1_25786"/>
</dbReference>
<dbReference type="EMBL" id="AWWV01014358">
    <property type="protein sequence ID" value="OMO57402.1"/>
    <property type="molecule type" value="Genomic_DNA"/>
</dbReference>
<reference evidence="1 2" key="1">
    <citation type="submission" date="2013-09" db="EMBL/GenBank/DDBJ databases">
        <title>Corchorus capsularis genome sequencing.</title>
        <authorList>
            <person name="Alam M."/>
            <person name="Haque M.S."/>
            <person name="Islam M.S."/>
            <person name="Emdad E.M."/>
            <person name="Islam M.M."/>
            <person name="Ahmed B."/>
            <person name="Halim A."/>
            <person name="Hossen Q.M.M."/>
            <person name="Hossain M.Z."/>
            <person name="Ahmed R."/>
            <person name="Khan M.M."/>
            <person name="Islam R."/>
            <person name="Rashid M.M."/>
            <person name="Khan S.A."/>
            <person name="Rahman M.S."/>
            <person name="Alam M."/>
        </authorList>
    </citation>
    <scope>NUCLEOTIDE SEQUENCE [LARGE SCALE GENOMIC DNA]</scope>
    <source>
        <strain evidence="2">cv. CVL-1</strain>
        <tissue evidence="1">Whole seedling</tissue>
    </source>
</reference>
<name>A0A1R3GH50_COCAP</name>
<evidence type="ECO:0000313" key="1">
    <source>
        <dbReference type="EMBL" id="OMO57402.1"/>
    </source>
</evidence>